<reference evidence="1" key="1">
    <citation type="submission" date="2018-02" db="EMBL/GenBank/DDBJ databases">
        <title>Rhizophora mucronata_Transcriptome.</title>
        <authorList>
            <person name="Meera S.P."/>
            <person name="Sreeshan A."/>
            <person name="Augustine A."/>
        </authorList>
    </citation>
    <scope>NUCLEOTIDE SEQUENCE</scope>
    <source>
        <tissue evidence="1">Leaf</tissue>
    </source>
</reference>
<protein>
    <submittedName>
        <fullName evidence="1">Sister chromatid cohesion protein PDS5 homolog A</fullName>
    </submittedName>
</protein>
<proteinExistence type="predicted"/>
<sequence>MNSTEDSFSHVQGRTFGPQLLYQSAVSKTLKI</sequence>
<accession>A0A2P2LSQ9</accession>
<dbReference type="AlphaFoldDB" id="A0A2P2LSQ9"/>
<name>A0A2P2LSQ9_RHIMU</name>
<dbReference type="EMBL" id="GGEC01040518">
    <property type="protein sequence ID" value="MBX21002.1"/>
    <property type="molecule type" value="Transcribed_RNA"/>
</dbReference>
<evidence type="ECO:0000313" key="1">
    <source>
        <dbReference type="EMBL" id="MBX21002.1"/>
    </source>
</evidence>
<organism evidence="1">
    <name type="scientific">Rhizophora mucronata</name>
    <name type="common">Asiatic mangrove</name>
    <dbReference type="NCBI Taxonomy" id="61149"/>
    <lineage>
        <taxon>Eukaryota</taxon>
        <taxon>Viridiplantae</taxon>
        <taxon>Streptophyta</taxon>
        <taxon>Embryophyta</taxon>
        <taxon>Tracheophyta</taxon>
        <taxon>Spermatophyta</taxon>
        <taxon>Magnoliopsida</taxon>
        <taxon>eudicotyledons</taxon>
        <taxon>Gunneridae</taxon>
        <taxon>Pentapetalae</taxon>
        <taxon>rosids</taxon>
        <taxon>fabids</taxon>
        <taxon>Malpighiales</taxon>
        <taxon>Rhizophoraceae</taxon>
        <taxon>Rhizophora</taxon>
    </lineage>
</organism>